<keyword evidence="2 3" id="KW-0732">Signal</keyword>
<feature type="signal peptide" evidence="3">
    <location>
        <begin position="1"/>
        <end position="28"/>
    </location>
</feature>
<dbReference type="PROSITE" id="PS51257">
    <property type="entry name" value="PROKAR_LIPOPROTEIN"/>
    <property type="match status" value="1"/>
</dbReference>
<dbReference type="InterPro" id="IPR051010">
    <property type="entry name" value="BCAA_transport"/>
</dbReference>
<dbReference type="InterPro" id="IPR028082">
    <property type="entry name" value="Peripla_BP_I"/>
</dbReference>
<accession>F8F0C5</accession>
<dbReference type="PANTHER" id="PTHR30483:SF6">
    <property type="entry name" value="PERIPLASMIC BINDING PROTEIN OF ABC TRANSPORTER FOR NATURAL AMINO ACIDS"/>
    <property type="match status" value="1"/>
</dbReference>
<evidence type="ECO:0000313" key="6">
    <source>
        <dbReference type="Proteomes" id="UP000000503"/>
    </source>
</evidence>
<dbReference type="RefSeq" id="WP_013968300.1">
    <property type="nucleotide sequence ID" value="NC_015732.1"/>
</dbReference>
<dbReference type="SUPFAM" id="SSF53822">
    <property type="entry name" value="Periplasmic binding protein-like I"/>
    <property type="match status" value="1"/>
</dbReference>
<dbReference type="Gene3D" id="3.40.50.2300">
    <property type="match status" value="2"/>
</dbReference>
<protein>
    <submittedName>
        <fullName evidence="5">Extracellular ligand-binding receptor</fullName>
    </submittedName>
</protein>
<dbReference type="Proteomes" id="UP000000503">
    <property type="component" value="Chromosome"/>
</dbReference>
<feature type="domain" description="Leucine-binding protein" evidence="4">
    <location>
        <begin position="33"/>
        <end position="376"/>
    </location>
</feature>
<evidence type="ECO:0000256" key="2">
    <source>
        <dbReference type="ARBA" id="ARBA00022729"/>
    </source>
</evidence>
<dbReference type="CDD" id="cd06347">
    <property type="entry name" value="PBP1_ABC_LivK_ligand_binding-like"/>
    <property type="match status" value="1"/>
</dbReference>
<evidence type="ECO:0000259" key="4">
    <source>
        <dbReference type="Pfam" id="PF13458"/>
    </source>
</evidence>
<reference evidence="6" key="1">
    <citation type="journal article" date="2013" name="Stand. Genomic Sci.">
        <title>Genome sequence of the thermophilic fresh-water bacterium Spirochaeta caldaria type strain (H1(T)), reclassification of Spirochaeta caldaria, Spirochaeta stenostrepta, and Spirochaeta zuelzerae in the genus Treponema as Treponema caldaria comb. nov., Treponema stenostrepta comb. nov., and Treponema zuelzerae comb. nov., and emendation of the genus Treponema.</title>
        <authorList>
            <person name="Abt B."/>
            <person name="Goker M."/>
            <person name="Scheuner C."/>
            <person name="Han C."/>
            <person name="Lu M."/>
            <person name="Misra M."/>
            <person name="Lapidus A."/>
            <person name="Nolan M."/>
            <person name="Lucas S."/>
            <person name="Hammon N."/>
            <person name="Deshpande S."/>
            <person name="Cheng J.F."/>
            <person name="Tapia R."/>
            <person name="Goodwin L.A."/>
            <person name="Pitluck S."/>
            <person name="Liolios K."/>
            <person name="Pagani I."/>
            <person name="Ivanova N."/>
            <person name="Mavromatis K."/>
            <person name="Mikhailova N."/>
            <person name="Huntemann M."/>
            <person name="Pati A."/>
            <person name="Chen A."/>
            <person name="Palaniappan K."/>
            <person name="Land M."/>
            <person name="Hauser L."/>
            <person name="Jeffries C.D."/>
            <person name="Rohde M."/>
            <person name="Spring S."/>
            <person name="Gronow S."/>
            <person name="Detter J.C."/>
            <person name="Bristow J."/>
            <person name="Eisen J.A."/>
            <person name="Markowitz V."/>
            <person name="Hugenholtz P."/>
            <person name="Kyrpides N.C."/>
            <person name="Woyke T."/>
            <person name="Klenk H.P."/>
        </authorList>
    </citation>
    <scope>NUCLEOTIDE SEQUENCE</scope>
    <source>
        <strain evidence="6">ATCC 51460 / DSM 7334 / H1</strain>
    </source>
</reference>
<gene>
    <name evidence="5" type="ordered locus">Spica_0835</name>
</gene>
<dbReference type="AlphaFoldDB" id="F8F0C5"/>
<evidence type="ECO:0000256" key="1">
    <source>
        <dbReference type="ARBA" id="ARBA00010062"/>
    </source>
</evidence>
<dbReference type="eggNOG" id="COG0683">
    <property type="taxonomic scope" value="Bacteria"/>
</dbReference>
<evidence type="ECO:0000313" key="5">
    <source>
        <dbReference type="EMBL" id="AEJ18989.1"/>
    </source>
</evidence>
<organism evidence="5 6">
    <name type="scientific">Gracilinema caldarium (strain ATCC 51460 / DSM 7334 / H1)</name>
    <name type="common">Treponema caldarium</name>
    <dbReference type="NCBI Taxonomy" id="744872"/>
    <lineage>
        <taxon>Bacteria</taxon>
        <taxon>Pseudomonadati</taxon>
        <taxon>Spirochaetota</taxon>
        <taxon>Spirochaetia</taxon>
        <taxon>Spirochaetales</taxon>
        <taxon>Breznakiellaceae</taxon>
        <taxon>Gracilinema</taxon>
    </lineage>
</organism>
<dbReference type="STRING" id="744872.Spica_0835"/>
<dbReference type="KEGG" id="scd:Spica_0835"/>
<dbReference type="EMBL" id="CP002868">
    <property type="protein sequence ID" value="AEJ18989.1"/>
    <property type="molecule type" value="Genomic_DNA"/>
</dbReference>
<dbReference type="InterPro" id="IPR028081">
    <property type="entry name" value="Leu-bd"/>
</dbReference>
<keyword evidence="6" id="KW-1185">Reference proteome</keyword>
<evidence type="ECO:0000256" key="3">
    <source>
        <dbReference type="SAM" id="SignalP"/>
    </source>
</evidence>
<keyword evidence="5" id="KW-0675">Receptor</keyword>
<name>F8F0C5_GRAC1</name>
<dbReference type="PANTHER" id="PTHR30483">
    <property type="entry name" value="LEUCINE-SPECIFIC-BINDING PROTEIN"/>
    <property type="match status" value="1"/>
</dbReference>
<dbReference type="Pfam" id="PF13458">
    <property type="entry name" value="Peripla_BP_6"/>
    <property type="match status" value="1"/>
</dbReference>
<feature type="chain" id="PRO_5003369883" evidence="3">
    <location>
        <begin position="29"/>
        <end position="386"/>
    </location>
</feature>
<dbReference type="OrthoDB" id="369860at2"/>
<sequence length="386" mass="40982">MKKRFGLILVTALALSLVTVLVSCGGKAQSDVIKIGVFEPLTGANGAGGADEAEGVKLANLLYPTVTVGGKEYKIELVVADNKSDKVEAANAATMLAQKAKVNAVIGSWGSSLSMAGGPIFAEAKIPAVGASCTNPNVTKGNEYYFRVCFIDPFQGDVMANYAFKNLGAKKAAIIREVSNDYSVGLAKFFMDSFIKLTGDPNAIVAQADYNTNDQDFNAQLTNIKKAKPNVIFAPGNFTESALLIKQARQQGITTPFLGGDTWDEAAFLEVGGKEVEGAVFSTFFANDVPINGTSAVFLKEFRAKFNKEPAAVAALGFDAYLVILDAIKRANSVDPVKIRDEIAKTTNFEGAAGSISINADRNAEKDAVIKVVKDGKFQYLTTVKP</sequence>
<proteinExistence type="inferred from homology"/>
<dbReference type="HOGENOM" id="CLU_027128_6_1_12"/>
<comment type="similarity">
    <text evidence="1">Belongs to the leucine-binding protein family.</text>
</comment>